<evidence type="ECO:0000313" key="1">
    <source>
        <dbReference type="EMBL" id="GBP40568.1"/>
    </source>
</evidence>
<name>A0A4C1VN89_EUMVA</name>
<dbReference type="Proteomes" id="UP000299102">
    <property type="component" value="Unassembled WGS sequence"/>
</dbReference>
<dbReference type="EMBL" id="BGZK01000383">
    <property type="protein sequence ID" value="GBP40568.1"/>
    <property type="molecule type" value="Genomic_DNA"/>
</dbReference>
<proteinExistence type="predicted"/>
<organism evidence="1 2">
    <name type="scientific">Eumeta variegata</name>
    <name type="common">Bagworm moth</name>
    <name type="synonym">Eumeta japonica</name>
    <dbReference type="NCBI Taxonomy" id="151549"/>
    <lineage>
        <taxon>Eukaryota</taxon>
        <taxon>Metazoa</taxon>
        <taxon>Ecdysozoa</taxon>
        <taxon>Arthropoda</taxon>
        <taxon>Hexapoda</taxon>
        <taxon>Insecta</taxon>
        <taxon>Pterygota</taxon>
        <taxon>Neoptera</taxon>
        <taxon>Endopterygota</taxon>
        <taxon>Lepidoptera</taxon>
        <taxon>Glossata</taxon>
        <taxon>Ditrysia</taxon>
        <taxon>Tineoidea</taxon>
        <taxon>Psychidae</taxon>
        <taxon>Oiketicinae</taxon>
        <taxon>Eumeta</taxon>
    </lineage>
</organism>
<comment type="caution">
    <text evidence="1">The sequence shown here is derived from an EMBL/GenBank/DDBJ whole genome shotgun (WGS) entry which is preliminary data.</text>
</comment>
<evidence type="ECO:0008006" key="3">
    <source>
        <dbReference type="Google" id="ProtNLM"/>
    </source>
</evidence>
<keyword evidence="2" id="KW-1185">Reference proteome</keyword>
<dbReference type="OrthoDB" id="414730at2759"/>
<evidence type="ECO:0000313" key="2">
    <source>
        <dbReference type="Proteomes" id="UP000299102"/>
    </source>
</evidence>
<accession>A0A4C1VN89</accession>
<dbReference type="AlphaFoldDB" id="A0A4C1VN89"/>
<reference evidence="1 2" key="1">
    <citation type="journal article" date="2019" name="Commun. Biol.">
        <title>The bagworm genome reveals a unique fibroin gene that provides high tensile strength.</title>
        <authorList>
            <person name="Kono N."/>
            <person name="Nakamura H."/>
            <person name="Ohtoshi R."/>
            <person name="Tomita M."/>
            <person name="Numata K."/>
            <person name="Arakawa K."/>
        </authorList>
    </citation>
    <scope>NUCLEOTIDE SEQUENCE [LARGE SCALE GENOMIC DNA]</scope>
</reference>
<protein>
    <recommendedName>
        <fullName evidence="3">Reverse transcriptase domain-containing protein</fullName>
    </recommendedName>
</protein>
<gene>
    <name evidence="1" type="ORF">EVAR_7567_1</name>
</gene>
<sequence>MRAQPRECEGARSDPYRCSISVNPLESIFNPLDSDLERFVVERQIRGSAIRKGKSRSTTKAGVELIQQIFFGWEDTRHAIGVFCDLFKAFYCVHHNTLIRKLRNYGVTGRSLELLEPYLKLALTEPHMCDPSDLKAEDALTKGTMVDINTSNSLHSRLVKTYLSMVQEKRKKNEAVNKKEKN</sequence>